<comment type="similarity">
    <text evidence="15">Belongs to the helicase family. UvrD subfamily.</text>
</comment>
<keyword evidence="10 15" id="KW-0238">DNA-binding</keyword>
<dbReference type="GO" id="GO:0008854">
    <property type="term" value="F:exodeoxyribonuclease V activity"/>
    <property type="evidence" value="ECO:0007669"/>
    <property type="project" value="UniProtKB-EC"/>
</dbReference>
<comment type="subunit">
    <text evidence="15">Heterotrimer of RecB, RecC and RecD. All subunits contribute to DNA-binding. Interacts with RecA.</text>
</comment>
<keyword evidence="11 15" id="KW-0234">DNA repair</keyword>
<dbReference type="Proteomes" id="UP001567350">
    <property type="component" value="Unassembled WGS sequence"/>
</dbReference>
<keyword evidence="1 15" id="KW-0540">Nuclease</keyword>
<dbReference type="Gene3D" id="3.40.50.300">
    <property type="entry name" value="P-loop containing nucleotide triphosphate hydrolases"/>
    <property type="match status" value="2"/>
</dbReference>
<comment type="domain">
    <text evidence="15">The N-terminal DNA-binding domain is a ssDNA-dependent ATPase and has ATP-dependent 3'-5' helicase function. This domain interacts with RecC.</text>
</comment>
<dbReference type="EC" id="5.6.2.4" evidence="15"/>
<evidence type="ECO:0000256" key="10">
    <source>
        <dbReference type="ARBA" id="ARBA00023125"/>
    </source>
</evidence>
<keyword evidence="4 15" id="KW-0227">DNA damage</keyword>
<comment type="catalytic activity">
    <reaction evidence="15">
        <text>Exonucleolytic cleavage (in the presence of ATP) in either 5'- to 3'- or 3'- to 5'-direction to yield 5'-phosphooligonucleotides.</text>
        <dbReference type="EC" id="3.1.11.5"/>
    </reaction>
</comment>
<comment type="catalytic activity">
    <reaction evidence="13 15">
        <text>Couples ATP hydrolysis with the unwinding of duplex DNA by translocating in the 3'-5' direction.</text>
        <dbReference type="EC" id="5.6.2.4"/>
    </reaction>
</comment>
<comment type="miscellaneous">
    <text evidence="15">In the RecBCD complex, RecB has a slow 3'-5' helicase, an exonuclease activity and loads RecA onto ssDNA, RecD has a fast 5'-3' helicase activity, while RecC stimulates the ATPase and processivity of the RecB helicase and contributes to recognition of the Chi site.</text>
</comment>
<evidence type="ECO:0000259" key="18">
    <source>
        <dbReference type="PROSITE" id="PS51217"/>
    </source>
</evidence>
<keyword evidence="7 15" id="KW-0269">Exonuclease</keyword>
<name>A0ABV4IF13_9BURK</name>
<sequence length="1233" mass="137167">MSTRHRLDAATFPLHGSRLIEASAGTGKTWTIAALYLRLVLGHGGEQGFSRPLMPAEILVMTFTRAATRELSDRIRARLVDAVACFRGQQPVAAHDALLQTLLAAYPEGAQREQAAWRLAMAAESMDDAAIFTIDAWCQRMLREHAFDSGNLFEETLESDESQRLLDAVHDYWRQQCYPLSGTQLEVVLGVWKNVDALLADMQRLGQDRVPAAHGAGSLAECVERAQHDYDAAVQALAQGWEAKAQRLQHWLDAQLDGAAYLWDKRKLQPTRYTGWLRDVAAWAQDPQHTPLKLSDAAVHRLSPEGMAEACKGSTMDVLLPEEFAQLQQLLVQLQGVQQPAIALRLHAAAQVQARLQWLKRQAGTFGFADMLQRLDTALGSDNGANLRSGILAQYPVALIDEFQDTSPLQYRLFDRVYRTADNDPASALLLIGDPKQSIYGFRGADIYSYLRAREATEGRHYVLDVNYRSTQGVVQAVNEWFVQAEQRAGEGAFMFREWEEGKVRNPLPFDSVRAHGRKEVLQSHGEALPALQMWWYDAQGDNDSRAPVSSDALRQHMAAACAEQIVQWLSDAHVGFAQTGQPLQRLRPRDMAVLVRTGKEATAVRQQLQRRGVASVYLSDQDSVFASAEAQDLQLWLRAVAAPLEVRGVRAGLATRMMGLSLDELAWLASNDEAFDGYSEQLRKLHGVWQRQGVLAMLRQTLHAMQLPARWLAEAGGERRLTNFLHLAELLQNAAATLEGEQALIRWLATQIETPGKGVDEQVVRLESDADLVKIVTVHKSKGLEYPVVFLPFASDFRAYGDDLVRVPQSDGSRRLELSPSDAELAQADSERLREDLRLLYVALTRPRHLLWMGLGALRKGNSKQCVNHESASGYLLNGGEAATAQQWWQALEVLAQSCPDMQLQRLPQEISRSLWRSQESEQPLQAASAYTADFDRNWGIASFSALVRGATGKAQIVLPVAAMRPADDERMAGELLASKPSLHKAAADAPVWHRFKRGELVGNFIHDQLEWLEGEDFALPADGQGPLAQRLLRRCERAGRSDEAQDVVSWLAAVVHHRLPVLECSLAQLALRLPEMEFWLPLAQLPADRVDALCREHILPGQDRPALPAQRSLHGMLMGFADLVFAHQGRYWVLDYKTNHLGVEAAAYTDAALAQAMLQHRYDVQAALYMLALHRLLQSRLGQGYEPAQHLGGAVYYFLRGLDGPAQAVHHVPPVLALLEALEALLEEVSA</sequence>
<gene>
    <name evidence="15 19" type="primary">recB</name>
    <name evidence="19" type="ORF">ACBP88_10045</name>
</gene>
<feature type="active site" description="For nuclease activity" evidence="15">
    <location>
        <position position="1137"/>
    </location>
</feature>
<dbReference type="CDD" id="cd22352">
    <property type="entry name" value="RecB_C-like"/>
    <property type="match status" value="1"/>
</dbReference>
<feature type="binding site" evidence="16">
    <location>
        <begin position="22"/>
        <end position="29"/>
    </location>
    <ligand>
        <name>ATP</name>
        <dbReference type="ChEBI" id="CHEBI:30616"/>
    </ligand>
</feature>
<comment type="function">
    <text evidence="15">A helicase/nuclease that prepares dsDNA breaks (DSB) for recombinational DNA repair. Binds to DSBs and unwinds DNA via a highly rapid and processive ATP-dependent bidirectional helicase activity. Unwinds dsDNA until it encounters a Chi (crossover hotspot instigator) sequence from the 3' direction. Cuts ssDNA a few nucleotides 3' to the Chi site. The properties and activities of the enzyme are changed at Chi. The Chi-altered holoenzyme produces a long 3'-ssDNA overhang and facilitates RecA-binding to the ssDNA for homologous DNA recombination and repair. Holoenzyme degrades any linearized DNA that is unable to undergo homologous recombination. In the holoenzyme this subunit contributes ATPase, 3'-5' helicase, exonuclease activity and loads RecA onto ssDNA.</text>
</comment>
<dbReference type="SUPFAM" id="SSF52980">
    <property type="entry name" value="Restriction endonuclease-like"/>
    <property type="match status" value="1"/>
</dbReference>
<dbReference type="SUPFAM" id="SSF52540">
    <property type="entry name" value="P-loop containing nucleoside triphosphate hydrolases"/>
    <property type="match status" value="1"/>
</dbReference>
<evidence type="ECO:0000256" key="9">
    <source>
        <dbReference type="ARBA" id="ARBA00022842"/>
    </source>
</evidence>
<keyword evidence="3 15" id="KW-0547">Nucleotide-binding</keyword>
<dbReference type="InterPro" id="IPR014016">
    <property type="entry name" value="UvrD-like_ATP-bd"/>
</dbReference>
<evidence type="ECO:0000256" key="11">
    <source>
        <dbReference type="ARBA" id="ARBA00023204"/>
    </source>
</evidence>
<comment type="cofactor">
    <cofactor evidence="15">
        <name>Mg(2+)</name>
        <dbReference type="ChEBI" id="CHEBI:18420"/>
    </cofactor>
    <text evidence="15">Binds 1 Mg(2+) ion per subunit.</text>
</comment>
<proteinExistence type="inferred from homology"/>
<evidence type="ECO:0000256" key="7">
    <source>
        <dbReference type="ARBA" id="ARBA00022839"/>
    </source>
</evidence>
<accession>A0ABV4IF13</accession>
<evidence type="ECO:0000256" key="1">
    <source>
        <dbReference type="ARBA" id="ARBA00022722"/>
    </source>
</evidence>
<feature type="region of interest" description="Nuclease activity, interacts with RecD and RecA" evidence="15">
    <location>
        <begin position="939"/>
        <end position="1233"/>
    </location>
</feature>
<feature type="domain" description="UvrD-like helicase C-terminal" evidence="18">
    <location>
        <begin position="513"/>
        <end position="784"/>
    </location>
</feature>
<dbReference type="PANTHER" id="PTHR11070:SF23">
    <property type="entry name" value="RECBCD ENZYME SUBUNIT RECB"/>
    <property type="match status" value="1"/>
</dbReference>
<evidence type="ECO:0000256" key="3">
    <source>
        <dbReference type="ARBA" id="ARBA00022741"/>
    </source>
</evidence>
<dbReference type="EMBL" id="JBGJLR010000010">
    <property type="protein sequence ID" value="MEZ2739781.1"/>
    <property type="molecule type" value="Genomic_DNA"/>
</dbReference>
<feature type="region of interest" description="DNA-binding and helicase activity, interacts with RecC" evidence="15">
    <location>
        <begin position="1"/>
        <end position="883"/>
    </location>
</feature>
<evidence type="ECO:0000256" key="14">
    <source>
        <dbReference type="ARBA" id="ARBA00048988"/>
    </source>
</evidence>
<dbReference type="InterPro" id="IPR038726">
    <property type="entry name" value="PDDEXK_AddAB-type"/>
</dbReference>
<organism evidence="19 20">
    <name type="scientific">Comamonas jiangduensis</name>
    <dbReference type="NCBI Taxonomy" id="1194168"/>
    <lineage>
        <taxon>Bacteria</taxon>
        <taxon>Pseudomonadati</taxon>
        <taxon>Pseudomonadota</taxon>
        <taxon>Betaproteobacteria</taxon>
        <taxon>Burkholderiales</taxon>
        <taxon>Comamonadaceae</taxon>
        <taxon>Comamonas</taxon>
    </lineage>
</organism>
<dbReference type="Pfam" id="PF13361">
    <property type="entry name" value="UvrD_C"/>
    <property type="match status" value="1"/>
</dbReference>
<dbReference type="InterPro" id="IPR011335">
    <property type="entry name" value="Restrct_endonuc-II-like"/>
</dbReference>
<keyword evidence="8 15" id="KW-0067">ATP-binding</keyword>
<keyword evidence="2 15" id="KW-0479">Metal-binding</keyword>
<dbReference type="InterPro" id="IPR000212">
    <property type="entry name" value="DNA_helicase_UvrD/REP"/>
</dbReference>
<dbReference type="InterPro" id="IPR014017">
    <property type="entry name" value="DNA_helicase_UvrD-like_C"/>
</dbReference>
<evidence type="ECO:0000259" key="17">
    <source>
        <dbReference type="PROSITE" id="PS51198"/>
    </source>
</evidence>
<keyword evidence="6 15" id="KW-0347">Helicase</keyword>
<evidence type="ECO:0000256" key="6">
    <source>
        <dbReference type="ARBA" id="ARBA00022806"/>
    </source>
</evidence>
<dbReference type="HAMAP" id="MF_01485">
    <property type="entry name" value="RecB"/>
    <property type="match status" value="1"/>
</dbReference>
<keyword evidence="5 15" id="KW-0378">Hydrolase</keyword>
<keyword evidence="12 15" id="KW-0413">Isomerase</keyword>
<comment type="domain">
    <text evidence="15">The C-terminal domain has nuclease activity and interacts with RecD. It interacts with RecA, facilitating its loading onto ssDNA.</text>
</comment>
<reference evidence="19 20" key="1">
    <citation type="submission" date="2024-08" db="EMBL/GenBank/DDBJ databases">
        <authorList>
            <person name="Feng Z."/>
            <person name="Ronholm J."/>
        </authorList>
    </citation>
    <scope>NUCLEOTIDE SEQUENCE [LARGE SCALE GENOMIC DNA]</scope>
    <source>
        <strain evidence="19 20">4-AB0-8</strain>
    </source>
</reference>
<dbReference type="InterPro" id="IPR027417">
    <property type="entry name" value="P-loop_NTPase"/>
</dbReference>
<evidence type="ECO:0000256" key="2">
    <source>
        <dbReference type="ARBA" id="ARBA00022723"/>
    </source>
</evidence>
<dbReference type="Pfam" id="PF12705">
    <property type="entry name" value="PDDEXK_1"/>
    <property type="match status" value="1"/>
</dbReference>
<evidence type="ECO:0000256" key="15">
    <source>
        <dbReference type="HAMAP-Rule" id="MF_01485"/>
    </source>
</evidence>
<dbReference type="PANTHER" id="PTHR11070">
    <property type="entry name" value="UVRD / RECB / PCRA DNA HELICASE FAMILY MEMBER"/>
    <property type="match status" value="1"/>
</dbReference>
<feature type="domain" description="UvrD-like helicase ATP-binding" evidence="17">
    <location>
        <begin position="1"/>
        <end position="471"/>
    </location>
</feature>
<dbReference type="Gene3D" id="1.10.486.10">
    <property type="entry name" value="PCRA, domain 4"/>
    <property type="match status" value="1"/>
</dbReference>
<dbReference type="PROSITE" id="PS51198">
    <property type="entry name" value="UVRD_HELICASE_ATP_BIND"/>
    <property type="match status" value="1"/>
</dbReference>
<dbReference type="InterPro" id="IPR004586">
    <property type="entry name" value="RecB"/>
</dbReference>
<feature type="binding site" evidence="15">
    <location>
        <position position="1124"/>
    </location>
    <ligand>
        <name>Mg(2+)</name>
        <dbReference type="ChEBI" id="CHEBI:18420"/>
    </ligand>
</feature>
<evidence type="ECO:0000256" key="16">
    <source>
        <dbReference type="PROSITE-ProRule" id="PRU00560"/>
    </source>
</evidence>
<dbReference type="PROSITE" id="PS51217">
    <property type="entry name" value="UVRD_HELICASE_CTER"/>
    <property type="match status" value="1"/>
</dbReference>
<dbReference type="Gene3D" id="3.90.320.10">
    <property type="match status" value="1"/>
</dbReference>
<feature type="binding site" evidence="15">
    <location>
        <position position="1008"/>
    </location>
    <ligand>
        <name>Mg(2+)</name>
        <dbReference type="ChEBI" id="CHEBI:18420"/>
    </ligand>
</feature>
<evidence type="ECO:0000313" key="20">
    <source>
        <dbReference type="Proteomes" id="UP001567350"/>
    </source>
</evidence>
<keyword evidence="9 15" id="KW-0460">Magnesium</keyword>
<dbReference type="EC" id="3.1.11.5" evidence="15"/>
<comment type="catalytic activity">
    <reaction evidence="14 15">
        <text>ATP + H2O = ADP + phosphate + H(+)</text>
        <dbReference type="Rhea" id="RHEA:13065"/>
        <dbReference type="ChEBI" id="CHEBI:15377"/>
        <dbReference type="ChEBI" id="CHEBI:15378"/>
        <dbReference type="ChEBI" id="CHEBI:30616"/>
        <dbReference type="ChEBI" id="CHEBI:43474"/>
        <dbReference type="ChEBI" id="CHEBI:456216"/>
        <dbReference type="EC" id="5.6.2.4"/>
    </reaction>
</comment>
<evidence type="ECO:0000256" key="5">
    <source>
        <dbReference type="ARBA" id="ARBA00022801"/>
    </source>
</evidence>
<dbReference type="RefSeq" id="WP_370892389.1">
    <property type="nucleotide sequence ID" value="NZ_JBGJLR010000010.1"/>
</dbReference>
<dbReference type="Gene3D" id="1.10.3170.10">
    <property type="entry name" value="Recbcd, chain B, domain 2"/>
    <property type="match status" value="1"/>
</dbReference>
<dbReference type="Pfam" id="PF00580">
    <property type="entry name" value="UvrD-helicase"/>
    <property type="match status" value="1"/>
</dbReference>
<dbReference type="InterPro" id="IPR011604">
    <property type="entry name" value="PDDEXK-like_dom_sf"/>
</dbReference>
<evidence type="ECO:0000256" key="13">
    <source>
        <dbReference type="ARBA" id="ARBA00034617"/>
    </source>
</evidence>
<dbReference type="NCBIfam" id="TIGR00609">
    <property type="entry name" value="recB"/>
    <property type="match status" value="1"/>
</dbReference>
<keyword evidence="20" id="KW-1185">Reference proteome</keyword>
<comment type="caution">
    <text evidence="19">The sequence shown here is derived from an EMBL/GenBank/DDBJ whole genome shotgun (WGS) entry which is preliminary data.</text>
</comment>
<evidence type="ECO:0000256" key="4">
    <source>
        <dbReference type="ARBA" id="ARBA00022763"/>
    </source>
</evidence>
<evidence type="ECO:0000256" key="8">
    <source>
        <dbReference type="ARBA" id="ARBA00022840"/>
    </source>
</evidence>
<evidence type="ECO:0000256" key="12">
    <source>
        <dbReference type="ARBA" id="ARBA00023235"/>
    </source>
</evidence>
<protein>
    <recommendedName>
        <fullName evidence="15">RecBCD enzyme subunit RecB</fullName>
        <ecNumber evidence="15">3.1.11.5</ecNumber>
        <ecNumber evidence="15">5.6.2.4</ecNumber>
    </recommendedName>
    <alternativeName>
        <fullName evidence="15">DNA 3'-5' helicase subunit RecB</fullName>
    </alternativeName>
    <alternativeName>
        <fullName evidence="15">Exonuclease V subunit RecB</fullName>
        <shortName evidence="15">ExoV subunit RecB</shortName>
    </alternativeName>
    <alternativeName>
        <fullName evidence="15">Helicase/nuclease RecBCD subunit RecB</fullName>
    </alternativeName>
</protein>
<evidence type="ECO:0000313" key="19">
    <source>
        <dbReference type="EMBL" id="MEZ2739781.1"/>
    </source>
</evidence>
<feature type="binding site" evidence="15">
    <location>
        <position position="1137"/>
    </location>
    <ligand>
        <name>Mg(2+)</name>
        <dbReference type="ChEBI" id="CHEBI:18420"/>
    </ligand>
</feature>